<dbReference type="GO" id="GO:0000122">
    <property type="term" value="P:negative regulation of transcription by RNA polymerase II"/>
    <property type="evidence" value="ECO:0007669"/>
    <property type="project" value="TreeGrafter"/>
</dbReference>
<dbReference type="GO" id="GO:0000978">
    <property type="term" value="F:RNA polymerase II cis-regulatory region sequence-specific DNA binding"/>
    <property type="evidence" value="ECO:0007669"/>
    <property type="project" value="TreeGrafter"/>
</dbReference>
<dbReference type="GO" id="GO:0030154">
    <property type="term" value="P:cell differentiation"/>
    <property type="evidence" value="ECO:0007669"/>
    <property type="project" value="TreeGrafter"/>
</dbReference>
<feature type="domain" description="Nuclear receptor" evidence="9">
    <location>
        <begin position="85"/>
        <end position="161"/>
    </location>
</feature>
<evidence type="ECO:0000256" key="5">
    <source>
        <dbReference type="ARBA" id="ARBA00023125"/>
    </source>
</evidence>
<evidence type="ECO:0000259" key="9">
    <source>
        <dbReference type="PROSITE" id="PS51030"/>
    </source>
</evidence>
<dbReference type="InterPro" id="IPR050234">
    <property type="entry name" value="Nuclear_hormone_rcpt_NR1"/>
</dbReference>
<dbReference type="InterPro" id="IPR013088">
    <property type="entry name" value="Znf_NHR/GATA"/>
</dbReference>
<dbReference type="GO" id="GO:0008270">
    <property type="term" value="F:zinc ion binding"/>
    <property type="evidence" value="ECO:0007669"/>
    <property type="project" value="UniProtKB-KW"/>
</dbReference>
<evidence type="ECO:0000256" key="4">
    <source>
        <dbReference type="ARBA" id="ARBA00023015"/>
    </source>
</evidence>
<organism evidence="10 11">
    <name type="scientific">Adineta ricciae</name>
    <name type="common">Rotifer</name>
    <dbReference type="NCBI Taxonomy" id="249248"/>
    <lineage>
        <taxon>Eukaryota</taxon>
        <taxon>Metazoa</taxon>
        <taxon>Spiralia</taxon>
        <taxon>Gnathifera</taxon>
        <taxon>Rotifera</taxon>
        <taxon>Eurotatoria</taxon>
        <taxon>Bdelloidea</taxon>
        <taxon>Adinetida</taxon>
        <taxon>Adinetidae</taxon>
        <taxon>Adineta</taxon>
    </lineage>
</organism>
<dbReference type="PROSITE" id="PS00031">
    <property type="entry name" value="NUCLEAR_REC_DBD_1"/>
    <property type="match status" value="1"/>
</dbReference>
<dbReference type="InterPro" id="IPR001628">
    <property type="entry name" value="Znf_hrmn_rcpt"/>
</dbReference>
<keyword evidence="6" id="KW-0804">Transcription</keyword>
<evidence type="ECO:0000256" key="3">
    <source>
        <dbReference type="ARBA" id="ARBA00022833"/>
    </source>
</evidence>
<keyword evidence="5" id="KW-0238">DNA-binding</keyword>
<dbReference type="PANTHER" id="PTHR24082">
    <property type="entry name" value="NUCLEAR HORMONE RECEPTOR"/>
    <property type="match status" value="1"/>
</dbReference>
<dbReference type="Gene3D" id="1.10.565.10">
    <property type="entry name" value="Retinoid X Receptor"/>
    <property type="match status" value="1"/>
</dbReference>
<name>A0A815C8A3_ADIRI</name>
<evidence type="ECO:0000256" key="8">
    <source>
        <dbReference type="ARBA" id="ARBA00023242"/>
    </source>
</evidence>
<comment type="caution">
    <text evidence="10">The sequence shown here is derived from an EMBL/GenBank/DDBJ whole genome shotgun (WGS) entry which is preliminary data.</text>
</comment>
<reference evidence="10" key="1">
    <citation type="submission" date="2021-02" db="EMBL/GenBank/DDBJ databases">
        <authorList>
            <person name="Nowell W R."/>
        </authorList>
    </citation>
    <scope>NUCLEOTIDE SEQUENCE</scope>
</reference>
<evidence type="ECO:0000313" key="10">
    <source>
        <dbReference type="EMBL" id="CAF1280405.1"/>
    </source>
</evidence>
<dbReference type="InterPro" id="IPR035500">
    <property type="entry name" value="NHR-like_dom_sf"/>
</dbReference>
<evidence type="ECO:0000256" key="6">
    <source>
        <dbReference type="ARBA" id="ARBA00023163"/>
    </source>
</evidence>
<keyword evidence="4" id="KW-0805">Transcription regulation</keyword>
<dbReference type="PRINTS" id="PR00047">
    <property type="entry name" value="STROIDFINGER"/>
</dbReference>
<evidence type="ECO:0000256" key="7">
    <source>
        <dbReference type="ARBA" id="ARBA00023170"/>
    </source>
</evidence>
<accession>A0A815C8A3</accession>
<keyword evidence="8" id="KW-0539">Nucleus</keyword>
<protein>
    <recommendedName>
        <fullName evidence="9">Nuclear receptor domain-containing protein</fullName>
    </recommendedName>
</protein>
<keyword evidence="2" id="KW-0863">Zinc-finger</keyword>
<dbReference type="PROSITE" id="PS51030">
    <property type="entry name" value="NUCLEAR_REC_DBD_2"/>
    <property type="match status" value="1"/>
</dbReference>
<keyword evidence="7" id="KW-0675">Receptor</keyword>
<keyword evidence="1" id="KW-0479">Metal-binding</keyword>
<dbReference type="SMART" id="SM00399">
    <property type="entry name" value="ZnF_C4"/>
    <property type="match status" value="1"/>
</dbReference>
<dbReference type="Gene3D" id="3.30.50.10">
    <property type="entry name" value="Erythroid Transcription Factor GATA-1, subunit A"/>
    <property type="match status" value="1"/>
</dbReference>
<dbReference type="GO" id="GO:0004879">
    <property type="term" value="F:nuclear receptor activity"/>
    <property type="evidence" value="ECO:0007669"/>
    <property type="project" value="TreeGrafter"/>
</dbReference>
<evidence type="ECO:0000256" key="1">
    <source>
        <dbReference type="ARBA" id="ARBA00022723"/>
    </source>
</evidence>
<proteinExistence type="predicted"/>
<dbReference type="AlphaFoldDB" id="A0A815C8A3"/>
<sequence>MTATILQHSNWDTFSPCAPLTYGELVPASFDFDHSLMDIQNLLSTMEPMQMDEIKFESLNSVENSQESRVLVTESPSSQLTLHSNLICGVCSAPATGYNFDQVTCESCKAFFRRNALRDTSSLKCRFSGSCIINIHTRRQCTYCRLKKCFDIKMRKEWIRTEEEVKLRQIQKQMKQERRFYLNGIDSKTTIVLPLVVRKKKRLMGRATSVVQSICTAAFFSFHQNLNESDNSWLNNIAHAYQITANQADGLRFNYYDESMSLIQFVNKESSIHRSLVEFFTKVPVFKQIDLDDRVRLIKSNLLNIVHLHDILIQNFSESPIIGYLMSKWINPEFHQQMSQTRQYLYRFCNHPLILKLALITFVFSIYEVDKCSSKTNILDVQHVFSTLLWRYLNVVYEEKEAIISMDVITRQILRYQSLMDIMEGHWKLLNLVEKICSFEINWIHDSKIGSTERGMSERENVFFIDTSRSSIKNDVYDRIASIGIKLEQKI</sequence>
<dbReference type="OrthoDB" id="6352325at2759"/>
<dbReference type="SUPFAM" id="SSF57716">
    <property type="entry name" value="Glucocorticoid receptor-like (DNA-binding domain)"/>
    <property type="match status" value="1"/>
</dbReference>
<evidence type="ECO:0000256" key="2">
    <source>
        <dbReference type="ARBA" id="ARBA00022771"/>
    </source>
</evidence>
<dbReference type="EMBL" id="CAJNOJ010000200">
    <property type="protein sequence ID" value="CAF1280405.1"/>
    <property type="molecule type" value="Genomic_DNA"/>
</dbReference>
<evidence type="ECO:0000313" key="11">
    <source>
        <dbReference type="Proteomes" id="UP000663852"/>
    </source>
</evidence>
<dbReference type="Pfam" id="PF00105">
    <property type="entry name" value="zf-C4"/>
    <property type="match status" value="1"/>
</dbReference>
<dbReference type="Proteomes" id="UP000663852">
    <property type="component" value="Unassembled WGS sequence"/>
</dbReference>
<dbReference type="GO" id="GO:0045944">
    <property type="term" value="P:positive regulation of transcription by RNA polymerase II"/>
    <property type="evidence" value="ECO:0007669"/>
    <property type="project" value="TreeGrafter"/>
</dbReference>
<gene>
    <name evidence="10" type="ORF">EDS130_LOCUS29519</name>
</gene>
<keyword evidence="3" id="KW-0862">Zinc</keyword>
<dbReference type="PANTHER" id="PTHR24082:SF283">
    <property type="entry name" value="NUCLEAR HORMONE RECEPTOR HR96"/>
    <property type="match status" value="1"/>
</dbReference>
<dbReference type="SUPFAM" id="SSF48508">
    <property type="entry name" value="Nuclear receptor ligand-binding domain"/>
    <property type="match status" value="1"/>
</dbReference>